<dbReference type="AlphaFoldDB" id="A0AAV2DCU6"/>
<proteinExistence type="predicted"/>
<accession>A0AAV2DCU6</accession>
<reference evidence="1 2" key="1">
    <citation type="submission" date="2024-04" db="EMBL/GenBank/DDBJ databases">
        <authorList>
            <person name="Fracassetti M."/>
        </authorList>
    </citation>
    <scope>NUCLEOTIDE SEQUENCE [LARGE SCALE GENOMIC DNA]</scope>
</reference>
<name>A0AAV2DCU6_9ROSI</name>
<dbReference type="Proteomes" id="UP001497516">
    <property type="component" value="Chromosome 2"/>
</dbReference>
<keyword evidence="2" id="KW-1185">Reference proteome</keyword>
<evidence type="ECO:0000313" key="2">
    <source>
        <dbReference type="Proteomes" id="UP001497516"/>
    </source>
</evidence>
<dbReference type="EMBL" id="OZ034815">
    <property type="protein sequence ID" value="CAL1371693.1"/>
    <property type="molecule type" value="Genomic_DNA"/>
</dbReference>
<gene>
    <name evidence="1" type="ORF">LTRI10_LOCUS13744</name>
</gene>
<protein>
    <recommendedName>
        <fullName evidence="3">Reverse transcriptase zinc-binding domain-containing protein</fullName>
    </recommendedName>
</protein>
<evidence type="ECO:0008006" key="3">
    <source>
        <dbReference type="Google" id="ProtNLM"/>
    </source>
</evidence>
<sequence>MWVLTIPPKLKCFMWQVMKLILPTMEAIIERTGRVPEDAEPDPEDDSSISPRCPVCWAPLESLEHMFLSCRMATTLWERSGLDVGQVRQPPSNFGLFVRRFIKQDSSVEMVIRFVALLRRIWKSRN</sequence>
<organism evidence="1 2">
    <name type="scientific">Linum trigynum</name>
    <dbReference type="NCBI Taxonomy" id="586398"/>
    <lineage>
        <taxon>Eukaryota</taxon>
        <taxon>Viridiplantae</taxon>
        <taxon>Streptophyta</taxon>
        <taxon>Embryophyta</taxon>
        <taxon>Tracheophyta</taxon>
        <taxon>Spermatophyta</taxon>
        <taxon>Magnoliopsida</taxon>
        <taxon>eudicotyledons</taxon>
        <taxon>Gunneridae</taxon>
        <taxon>Pentapetalae</taxon>
        <taxon>rosids</taxon>
        <taxon>fabids</taxon>
        <taxon>Malpighiales</taxon>
        <taxon>Linaceae</taxon>
        <taxon>Linum</taxon>
    </lineage>
</organism>
<evidence type="ECO:0000313" key="1">
    <source>
        <dbReference type="EMBL" id="CAL1371693.1"/>
    </source>
</evidence>